<accession>A0A493THS9</accession>
<proteinExistence type="inferred from homology"/>
<evidence type="ECO:0000256" key="5">
    <source>
        <dbReference type="RuleBase" id="RU003796"/>
    </source>
</evidence>
<gene>
    <name evidence="7" type="primary">E2F6</name>
</gene>
<dbReference type="GeneTree" id="ENSGT00940000155734"/>
<dbReference type="InterPro" id="IPR015633">
    <property type="entry name" value="E2F"/>
</dbReference>
<evidence type="ECO:0000259" key="6">
    <source>
        <dbReference type="SMART" id="SM01372"/>
    </source>
</evidence>
<feature type="domain" description="E2F/DP family winged-helix DNA-binding" evidence="6">
    <location>
        <begin position="54"/>
        <end position="119"/>
    </location>
</feature>
<evidence type="ECO:0000256" key="4">
    <source>
        <dbReference type="ARBA" id="ARBA00023163"/>
    </source>
</evidence>
<evidence type="ECO:0000256" key="1">
    <source>
        <dbReference type="ARBA" id="ARBA00010940"/>
    </source>
</evidence>
<evidence type="ECO:0000256" key="3">
    <source>
        <dbReference type="ARBA" id="ARBA00023125"/>
    </source>
</evidence>
<comment type="subcellular location">
    <subcellularLocation>
        <location evidence="5">Nucleus</location>
    </subcellularLocation>
</comment>
<name>A0A493THS9_ANAPP</name>
<dbReference type="Pfam" id="PF02319">
    <property type="entry name" value="WHD_E2F_TDP"/>
    <property type="match status" value="1"/>
</dbReference>
<protein>
    <submittedName>
        <fullName evidence="7">E2F transcription factor 6</fullName>
    </submittedName>
</protein>
<dbReference type="SUPFAM" id="SSF46785">
    <property type="entry name" value="Winged helix' DNA-binding domain"/>
    <property type="match status" value="1"/>
</dbReference>
<dbReference type="AlphaFoldDB" id="A0A493THS9"/>
<dbReference type="SMART" id="SM01372">
    <property type="entry name" value="E2F_TDP"/>
    <property type="match status" value="1"/>
</dbReference>
<keyword evidence="4 5" id="KW-0804">Transcription</keyword>
<dbReference type="InterPro" id="IPR036388">
    <property type="entry name" value="WH-like_DNA-bd_sf"/>
</dbReference>
<comment type="similarity">
    <text evidence="1 5">Belongs to the E2F/DP family.</text>
</comment>
<reference evidence="7" key="2">
    <citation type="submission" date="2025-08" db="UniProtKB">
        <authorList>
            <consortium name="Ensembl"/>
        </authorList>
    </citation>
    <scope>IDENTIFICATION</scope>
</reference>
<dbReference type="InterPro" id="IPR036390">
    <property type="entry name" value="WH_DNA-bd_sf"/>
</dbReference>
<dbReference type="GO" id="GO:0090575">
    <property type="term" value="C:RNA polymerase II transcription regulator complex"/>
    <property type="evidence" value="ECO:0007669"/>
    <property type="project" value="TreeGrafter"/>
</dbReference>
<sequence>MEGGGHKMAAPAQWESLRPLQPDTLRVSEPPMLNLNLDGDVQVVRKTLKAKRPRFDASLVYLTRKFMDLVKRAPDGVLDLNEVATTLGVRKRRVYDITNVLDGIHLIQKRSKNLIQWSKVVSGTGLDQPVRLSCLLR</sequence>
<evidence type="ECO:0000313" key="7">
    <source>
        <dbReference type="Ensembl" id="ENSAPLP00000025220.1"/>
    </source>
</evidence>
<dbReference type="InterPro" id="IPR003316">
    <property type="entry name" value="E2F_WHTH_DNA-bd_dom"/>
</dbReference>
<keyword evidence="3 5" id="KW-0238">DNA-binding</keyword>
<dbReference type="FunFam" id="1.10.10.10:FF:000008">
    <property type="entry name" value="E2F transcription factor 1"/>
    <property type="match status" value="1"/>
</dbReference>
<evidence type="ECO:0000256" key="2">
    <source>
        <dbReference type="ARBA" id="ARBA00023015"/>
    </source>
</evidence>
<keyword evidence="2 5" id="KW-0805">Transcription regulation</keyword>
<dbReference type="PANTHER" id="PTHR12081:SF19">
    <property type="entry name" value="TRANSCRIPTION FACTOR E2F6"/>
    <property type="match status" value="1"/>
</dbReference>
<dbReference type="GO" id="GO:0000978">
    <property type="term" value="F:RNA polymerase II cis-regulatory region sequence-specific DNA binding"/>
    <property type="evidence" value="ECO:0007669"/>
    <property type="project" value="InterPro"/>
</dbReference>
<dbReference type="Gene3D" id="1.10.10.10">
    <property type="entry name" value="Winged helix-like DNA-binding domain superfamily/Winged helix DNA-binding domain"/>
    <property type="match status" value="1"/>
</dbReference>
<dbReference type="Proteomes" id="UP000016666">
    <property type="component" value="Chromosome 3"/>
</dbReference>
<keyword evidence="8" id="KW-1185">Reference proteome</keyword>
<dbReference type="PANTHER" id="PTHR12081">
    <property type="entry name" value="TRANSCRIPTION FACTOR E2F"/>
    <property type="match status" value="1"/>
</dbReference>
<keyword evidence="5" id="KW-0539">Nucleus</keyword>
<dbReference type="Ensembl" id="ENSAPLT00000037395.1">
    <property type="protein sequence ID" value="ENSAPLP00000025220.1"/>
    <property type="gene ID" value="ENSAPLG00000012476.2"/>
</dbReference>
<evidence type="ECO:0000313" key="8">
    <source>
        <dbReference type="Proteomes" id="UP000016666"/>
    </source>
</evidence>
<reference evidence="7" key="3">
    <citation type="submission" date="2025-09" db="UniProtKB">
        <authorList>
            <consortium name="Ensembl"/>
        </authorList>
    </citation>
    <scope>IDENTIFICATION</scope>
</reference>
<reference evidence="7 8" key="1">
    <citation type="submission" date="2017-10" db="EMBL/GenBank/DDBJ databases">
        <title>A new Pekin duck reference genome.</title>
        <authorList>
            <person name="Hou Z.-C."/>
            <person name="Zhou Z.-K."/>
            <person name="Zhu F."/>
            <person name="Hou S.-S."/>
        </authorList>
    </citation>
    <scope>NUCLEOTIDE SEQUENCE [LARGE SCALE GENOMIC DNA]</scope>
</reference>
<dbReference type="GO" id="GO:0000981">
    <property type="term" value="F:DNA-binding transcription factor activity, RNA polymerase II-specific"/>
    <property type="evidence" value="ECO:0007669"/>
    <property type="project" value="TreeGrafter"/>
</dbReference>
<organism evidence="7 8">
    <name type="scientific">Anas platyrhynchos platyrhynchos</name>
    <name type="common">Northern mallard</name>
    <dbReference type="NCBI Taxonomy" id="8840"/>
    <lineage>
        <taxon>Eukaryota</taxon>
        <taxon>Metazoa</taxon>
        <taxon>Chordata</taxon>
        <taxon>Craniata</taxon>
        <taxon>Vertebrata</taxon>
        <taxon>Euteleostomi</taxon>
        <taxon>Archelosauria</taxon>
        <taxon>Archosauria</taxon>
        <taxon>Dinosauria</taxon>
        <taxon>Saurischia</taxon>
        <taxon>Theropoda</taxon>
        <taxon>Coelurosauria</taxon>
        <taxon>Aves</taxon>
        <taxon>Neognathae</taxon>
        <taxon>Galloanserae</taxon>
        <taxon>Anseriformes</taxon>
        <taxon>Anatidae</taxon>
        <taxon>Anatinae</taxon>
        <taxon>Anas</taxon>
    </lineage>
</organism>